<dbReference type="Proteomes" id="UP000570595">
    <property type="component" value="Unassembled WGS sequence"/>
</dbReference>
<dbReference type="SUPFAM" id="SSF54991">
    <property type="entry name" value="Anticodon-binding domain of PheRS"/>
    <property type="match status" value="1"/>
</dbReference>
<evidence type="ECO:0000256" key="9">
    <source>
        <dbReference type="ARBA" id="ARBA00022729"/>
    </source>
</evidence>
<keyword evidence="20" id="KW-0175">Coiled coil</keyword>
<dbReference type="OrthoDB" id="4457at2759"/>
<comment type="catalytic activity">
    <reaction evidence="1">
        <text>Hydrolysis of proteins and small molecule substrates at -Asn-|-Xaa- bonds.</text>
        <dbReference type="EC" id="3.4.22.34"/>
    </reaction>
</comment>
<dbReference type="Pfam" id="PF01409">
    <property type="entry name" value="tRNA-synt_2d"/>
    <property type="match status" value="1"/>
</dbReference>
<name>A0A7J6LRE2_PEROL</name>
<organism evidence="23 26">
    <name type="scientific">Perkinsus olseni</name>
    <name type="common">Perkinsus atlanticus</name>
    <dbReference type="NCBI Taxonomy" id="32597"/>
    <lineage>
        <taxon>Eukaryota</taxon>
        <taxon>Sar</taxon>
        <taxon>Alveolata</taxon>
        <taxon>Perkinsozoa</taxon>
        <taxon>Perkinsea</taxon>
        <taxon>Perkinsida</taxon>
        <taxon>Perkinsidae</taxon>
        <taxon>Perkinsus</taxon>
    </lineage>
</organism>
<keyword evidence="10" id="KW-0547">Nucleotide-binding</keyword>
<evidence type="ECO:0000256" key="13">
    <source>
        <dbReference type="ARBA" id="ARBA00022840"/>
    </source>
</evidence>
<evidence type="ECO:0000256" key="10">
    <source>
        <dbReference type="ARBA" id="ARBA00022741"/>
    </source>
</evidence>
<comment type="caution">
    <text evidence="23">The sequence shown here is derived from an EMBL/GenBank/DDBJ whole genome shotgun (WGS) entry which is preliminary data.</text>
</comment>
<evidence type="ECO:0000256" key="21">
    <source>
        <dbReference type="SAM" id="SignalP"/>
    </source>
</evidence>
<evidence type="ECO:0000256" key="8">
    <source>
        <dbReference type="ARBA" id="ARBA00022670"/>
    </source>
</evidence>
<evidence type="ECO:0000256" key="7">
    <source>
        <dbReference type="ARBA" id="ARBA00022598"/>
    </source>
</evidence>
<dbReference type="PANTHER" id="PTHR12000">
    <property type="entry name" value="HEMOGLOBINASE FAMILY MEMBER"/>
    <property type="match status" value="1"/>
</dbReference>
<evidence type="ECO:0000313" key="26">
    <source>
        <dbReference type="Proteomes" id="UP000572268"/>
    </source>
</evidence>
<dbReference type="GO" id="GO:0006624">
    <property type="term" value="P:vacuolar protein processing"/>
    <property type="evidence" value="ECO:0007669"/>
    <property type="project" value="TreeGrafter"/>
</dbReference>
<feature type="domain" description="FDX-ACB" evidence="22">
    <location>
        <begin position="671"/>
        <end position="764"/>
    </location>
</feature>
<dbReference type="SMART" id="SM00896">
    <property type="entry name" value="FDX-ACB"/>
    <property type="match status" value="1"/>
</dbReference>
<comment type="catalytic activity">
    <reaction evidence="19">
        <text>tRNA(Phe) + L-phenylalanine + ATP = L-phenylalanyl-tRNA(Phe) + AMP + diphosphate + H(+)</text>
        <dbReference type="Rhea" id="RHEA:19413"/>
        <dbReference type="Rhea" id="RHEA-COMP:9668"/>
        <dbReference type="Rhea" id="RHEA-COMP:9699"/>
        <dbReference type="ChEBI" id="CHEBI:15378"/>
        <dbReference type="ChEBI" id="CHEBI:30616"/>
        <dbReference type="ChEBI" id="CHEBI:33019"/>
        <dbReference type="ChEBI" id="CHEBI:58095"/>
        <dbReference type="ChEBI" id="CHEBI:78442"/>
        <dbReference type="ChEBI" id="CHEBI:78531"/>
        <dbReference type="ChEBI" id="CHEBI:456215"/>
        <dbReference type="EC" id="6.1.1.20"/>
    </reaction>
</comment>
<evidence type="ECO:0000256" key="16">
    <source>
        <dbReference type="ARBA" id="ARBA00023128"/>
    </source>
</evidence>
<evidence type="ECO:0000256" key="5">
    <source>
        <dbReference type="ARBA" id="ARBA00012628"/>
    </source>
</evidence>
<dbReference type="InterPro" id="IPR045864">
    <property type="entry name" value="aa-tRNA-synth_II/BPL/LPL"/>
</dbReference>
<dbReference type="GO" id="GO:0004197">
    <property type="term" value="F:cysteine-type endopeptidase activity"/>
    <property type="evidence" value="ECO:0007669"/>
    <property type="project" value="UniProtKB-EC"/>
</dbReference>
<dbReference type="Proteomes" id="UP000572268">
    <property type="component" value="Unassembled WGS sequence"/>
</dbReference>
<dbReference type="EC" id="6.1.1.20" evidence="6"/>
<keyword evidence="13" id="KW-0067">ATP-binding</keyword>
<evidence type="ECO:0000256" key="4">
    <source>
        <dbReference type="ARBA" id="ARBA00009941"/>
    </source>
</evidence>
<evidence type="ECO:0000256" key="1">
    <source>
        <dbReference type="ARBA" id="ARBA00000810"/>
    </source>
</evidence>
<dbReference type="FunFam" id="3.30.70.380:FF:000002">
    <property type="entry name" value="phenylalanine--tRNA ligase, mitochondrial"/>
    <property type="match status" value="1"/>
</dbReference>
<evidence type="ECO:0000313" key="23">
    <source>
        <dbReference type="EMBL" id="KAF4661774.1"/>
    </source>
</evidence>
<dbReference type="GO" id="GO:0005759">
    <property type="term" value="C:mitochondrial matrix"/>
    <property type="evidence" value="ECO:0007669"/>
    <property type="project" value="UniProtKB-SubCell"/>
</dbReference>
<dbReference type="GO" id="GO:0051603">
    <property type="term" value="P:proteolysis involved in protein catabolic process"/>
    <property type="evidence" value="ECO:0007669"/>
    <property type="project" value="TreeGrafter"/>
</dbReference>
<dbReference type="Pfam" id="PF03147">
    <property type="entry name" value="FDX-ACB"/>
    <property type="match status" value="1"/>
</dbReference>
<dbReference type="GO" id="GO:0000049">
    <property type="term" value="F:tRNA binding"/>
    <property type="evidence" value="ECO:0007669"/>
    <property type="project" value="InterPro"/>
</dbReference>
<evidence type="ECO:0000256" key="19">
    <source>
        <dbReference type="ARBA" id="ARBA00049255"/>
    </source>
</evidence>
<reference evidence="25 26" key="1">
    <citation type="submission" date="2020-04" db="EMBL/GenBank/DDBJ databases">
        <title>Perkinsus olseni comparative genomics.</title>
        <authorList>
            <person name="Bogema D.R."/>
        </authorList>
    </citation>
    <scope>NUCLEOTIDE SEQUENCE [LARGE SCALE GENOMIC DNA]</scope>
    <source>
        <strain evidence="24">ATCC PRA-179</strain>
        <strain evidence="23">ATCC PRA-31</strain>
    </source>
</reference>
<comment type="subcellular location">
    <subcellularLocation>
        <location evidence="2">Mitochondrion matrix</location>
    </subcellularLocation>
</comment>
<keyword evidence="9 21" id="KW-0732">Signal</keyword>
<sequence length="764" mass="86046">MRLAIATLGLSVTTAVAGAAPRTHHHRHFAVLVAGSTGYYNYRHQADVCHAHAILKQHGIPEQNIILFSTDDVAHDPENPIPGTLFNHPDRTGKGHDVYKDCMVDYRGDDVTVHNFEAVLTGNASAVPKGLPVLDSTEEDFVFLNFVDHGESGAVSFPNENLRREKFHRILKRMKERKMFKSMVVYIEACESGSMFDDDNDIPPGIFIVTAANATESSWGTYCPSGVDPDADMVDGKHIGTCLGDLFSVNWMEDSELPQVEGETVGQQVDKITELTTRSHVQKYGDEEVAKRRVTDFQGMTDDQGWTELPNKSEVDRSLVLMNNPSNGSIATAAGLLSEFLGRTIGVSAFTAQPAEDDAQLLARRERLARHKTTSSVPAKIIEINDAFVRLYRESQHAGNYEAELKAVNDLIAAARARAEQLKKRMGPETSVADRTEEVDIQHPLGILKTLIDEHFHRRFPQARLRPCCQSRADSFQSFVFDSPPSPVIRSEVAFDELLIPKGHPSRSRSDTFYISDTDTKWLLRPQATAHQPEMLCRVAAAGSPVEGAVWSADVYRKDEIDRYHYPVFHQVDGLRLFPTSEASQAMVIEDLKKTLEGLMESLFGVGVEMRWDSTITFPFTDPSLEMEIFYNGKWGGRCSGLLDDHRDRSTDKRFLSQFADGELKKFEPFSNYPPVFKDISFWIDDDVGFELNKFFEICREISTDCLESIEVKDEFFHPTTGRRSLCFRLTYRSFERTLTHEWVNSMHHAVVEGIAKQLPITIR</sequence>
<evidence type="ECO:0000256" key="12">
    <source>
        <dbReference type="ARBA" id="ARBA00022807"/>
    </source>
</evidence>
<feature type="chain" id="PRO_5033594022" description="Phenylalanyl-tRNA synthetase" evidence="21">
    <location>
        <begin position="20"/>
        <end position="764"/>
    </location>
</feature>
<keyword evidence="17" id="KW-0030">Aminoacyl-tRNA synthetase</keyword>
<dbReference type="PRINTS" id="PR00776">
    <property type="entry name" value="HEMOGLOBNASE"/>
</dbReference>
<dbReference type="InterPro" id="IPR005121">
    <property type="entry name" value="Fdx_antiC-bd"/>
</dbReference>
<evidence type="ECO:0000256" key="14">
    <source>
        <dbReference type="ARBA" id="ARBA00022917"/>
    </source>
</evidence>
<proteinExistence type="inferred from homology"/>
<dbReference type="GO" id="GO:0043039">
    <property type="term" value="P:tRNA aminoacylation"/>
    <property type="evidence" value="ECO:0007669"/>
    <property type="project" value="InterPro"/>
</dbReference>
<evidence type="ECO:0000313" key="24">
    <source>
        <dbReference type="EMBL" id="KAF4665755.1"/>
    </source>
</evidence>
<keyword evidence="16" id="KW-0496">Mitochondrion</keyword>
<evidence type="ECO:0000256" key="2">
    <source>
        <dbReference type="ARBA" id="ARBA00004305"/>
    </source>
</evidence>
<dbReference type="SUPFAM" id="SSF55681">
    <property type="entry name" value="Class II aaRS and biotin synthetases"/>
    <property type="match status" value="1"/>
</dbReference>
<comment type="similarity">
    <text evidence="4">Belongs to the peptidase C13 family.</text>
</comment>
<dbReference type="GO" id="GO:0005524">
    <property type="term" value="F:ATP binding"/>
    <property type="evidence" value="ECO:0007669"/>
    <property type="project" value="UniProtKB-KW"/>
</dbReference>
<keyword evidence="11" id="KW-0378">Hydrolase</keyword>
<evidence type="ECO:0000256" key="11">
    <source>
        <dbReference type="ARBA" id="ARBA00022801"/>
    </source>
</evidence>
<gene>
    <name evidence="23" type="ORF">FOL46_005609</name>
    <name evidence="24" type="ORF">FOZ61_010562</name>
</gene>
<dbReference type="Pfam" id="PF01650">
    <property type="entry name" value="Peptidase_C13"/>
    <property type="match status" value="1"/>
</dbReference>
<keyword evidence="12" id="KW-0788">Thiol protease</keyword>
<evidence type="ECO:0000256" key="20">
    <source>
        <dbReference type="SAM" id="Coils"/>
    </source>
</evidence>
<keyword evidence="7" id="KW-0436">Ligase</keyword>
<dbReference type="GO" id="GO:0006412">
    <property type="term" value="P:translation"/>
    <property type="evidence" value="ECO:0007669"/>
    <property type="project" value="UniProtKB-KW"/>
</dbReference>
<dbReference type="GO" id="GO:0004826">
    <property type="term" value="F:phenylalanine-tRNA ligase activity"/>
    <property type="evidence" value="ECO:0007669"/>
    <property type="project" value="UniProtKB-EC"/>
</dbReference>
<dbReference type="Gene3D" id="3.30.930.10">
    <property type="entry name" value="Bira Bifunctional Protein, Domain 2"/>
    <property type="match status" value="1"/>
</dbReference>
<feature type="signal peptide" evidence="21">
    <location>
        <begin position="1"/>
        <end position="19"/>
    </location>
</feature>
<evidence type="ECO:0000256" key="15">
    <source>
        <dbReference type="ARBA" id="ARBA00022946"/>
    </source>
</evidence>
<dbReference type="Gene3D" id="3.40.50.1460">
    <property type="match status" value="1"/>
</dbReference>
<dbReference type="InterPro" id="IPR001096">
    <property type="entry name" value="Peptidase_C13"/>
</dbReference>
<dbReference type="EMBL" id="JABANN010000341">
    <property type="protein sequence ID" value="KAF4661774.1"/>
    <property type="molecule type" value="Genomic_DNA"/>
</dbReference>
<keyword evidence="8" id="KW-0645">Protease</keyword>
<dbReference type="FunFam" id="3.40.50.1460:FF:000006">
    <property type="entry name" value="Legumain"/>
    <property type="match status" value="1"/>
</dbReference>
<dbReference type="InterPro" id="IPR036690">
    <property type="entry name" value="Fdx_antiC-bd_sf"/>
</dbReference>
<feature type="coiled-coil region" evidence="20">
    <location>
        <begin position="398"/>
        <end position="425"/>
    </location>
</feature>
<accession>A0A7J6LRE2</accession>
<evidence type="ECO:0000259" key="22">
    <source>
        <dbReference type="PROSITE" id="PS51447"/>
    </source>
</evidence>
<dbReference type="GO" id="GO:0005773">
    <property type="term" value="C:vacuole"/>
    <property type="evidence" value="ECO:0007669"/>
    <property type="project" value="GOC"/>
</dbReference>
<dbReference type="PROSITE" id="PS51447">
    <property type="entry name" value="FDX_ACB"/>
    <property type="match status" value="1"/>
</dbReference>
<evidence type="ECO:0000256" key="3">
    <source>
        <dbReference type="ARBA" id="ARBA00008226"/>
    </source>
</evidence>
<evidence type="ECO:0000256" key="18">
    <source>
        <dbReference type="ARBA" id="ARBA00031194"/>
    </source>
</evidence>
<dbReference type="Gene3D" id="3.30.70.380">
    <property type="entry name" value="Ferrodoxin-fold anticodon-binding domain"/>
    <property type="match status" value="1"/>
</dbReference>
<dbReference type="EC" id="3.4.22.34" evidence="5"/>
<protein>
    <recommendedName>
        <fullName evidence="18">Phenylalanyl-tRNA synthetase</fullName>
        <ecNumber evidence="5">3.4.22.34</ecNumber>
        <ecNumber evidence="6">6.1.1.20</ecNumber>
    </recommendedName>
</protein>
<keyword evidence="14" id="KW-0648">Protein biosynthesis</keyword>
<dbReference type="PANTHER" id="PTHR12000:SF42">
    <property type="entry name" value="LEGUMAIN"/>
    <property type="match status" value="1"/>
</dbReference>
<evidence type="ECO:0000256" key="6">
    <source>
        <dbReference type="ARBA" id="ARBA00012814"/>
    </source>
</evidence>
<comment type="similarity">
    <text evidence="3">Belongs to the class-II aminoacyl-tRNA synthetase family.</text>
</comment>
<evidence type="ECO:0000313" key="25">
    <source>
        <dbReference type="Proteomes" id="UP000570595"/>
    </source>
</evidence>
<evidence type="ECO:0000256" key="17">
    <source>
        <dbReference type="ARBA" id="ARBA00023146"/>
    </source>
</evidence>
<dbReference type="EMBL" id="JABAHT010000087">
    <property type="protein sequence ID" value="KAF4665755.1"/>
    <property type="molecule type" value="Genomic_DNA"/>
</dbReference>
<dbReference type="InterPro" id="IPR002319">
    <property type="entry name" value="Phenylalanyl-tRNA_Synthase"/>
</dbReference>
<keyword evidence="15" id="KW-0809">Transit peptide</keyword>
<dbReference type="AlphaFoldDB" id="A0A7J6LRE2"/>